<comment type="caution">
    <text evidence="2">The sequence shown here is derived from an EMBL/GenBank/DDBJ whole genome shotgun (WGS) entry which is preliminary data.</text>
</comment>
<accession>A0AAD5MPS3</accession>
<evidence type="ECO:0008006" key="4">
    <source>
        <dbReference type="Google" id="ProtNLM"/>
    </source>
</evidence>
<gene>
    <name evidence="2" type="ORF">KIN20_021812</name>
</gene>
<protein>
    <recommendedName>
        <fullName evidence="4">Secreted protein</fullName>
    </recommendedName>
</protein>
<keyword evidence="1" id="KW-0732">Signal</keyword>
<feature type="chain" id="PRO_5041989515" description="Secreted protein" evidence="1">
    <location>
        <begin position="23"/>
        <end position="227"/>
    </location>
</feature>
<feature type="signal peptide" evidence="1">
    <location>
        <begin position="1"/>
        <end position="22"/>
    </location>
</feature>
<dbReference type="EMBL" id="JAHQIW010004416">
    <property type="protein sequence ID" value="KAJ1362297.1"/>
    <property type="molecule type" value="Genomic_DNA"/>
</dbReference>
<evidence type="ECO:0000256" key="1">
    <source>
        <dbReference type="SAM" id="SignalP"/>
    </source>
</evidence>
<sequence length="227" mass="23935">MASLATESFMTFFLATSAAVFGCGVIPAGQTSARNFTVTGFTLPVAMVYSTTPDVRVPGIASSEAVARGFVERLLMQTVFDVLENQARNALLPDAVTSAILSQLTTTITYTPLMCAKIHLGLEDATTMLAPKETERGCIVISSTVTGICTNTDQAQMKTCESRNNLKITAVSGAPLTISGSLSTTNIIMANWSRTMWQSVVNQAVRMLASGPFGSHFFSAIATVGGS</sequence>
<evidence type="ECO:0000313" key="3">
    <source>
        <dbReference type="Proteomes" id="UP001196413"/>
    </source>
</evidence>
<name>A0AAD5MPS3_PARTN</name>
<dbReference type="Proteomes" id="UP001196413">
    <property type="component" value="Unassembled WGS sequence"/>
</dbReference>
<reference evidence="2" key="1">
    <citation type="submission" date="2021-06" db="EMBL/GenBank/DDBJ databases">
        <title>Parelaphostrongylus tenuis whole genome reference sequence.</title>
        <authorList>
            <person name="Garwood T.J."/>
            <person name="Larsen P.A."/>
            <person name="Fountain-Jones N.M."/>
            <person name="Garbe J.R."/>
            <person name="Macchietto M.G."/>
            <person name="Kania S.A."/>
            <person name="Gerhold R.W."/>
            <person name="Richards J.E."/>
            <person name="Wolf T.M."/>
        </authorList>
    </citation>
    <scope>NUCLEOTIDE SEQUENCE</scope>
    <source>
        <strain evidence="2">MNPRO001-30</strain>
        <tissue evidence="2">Meninges</tissue>
    </source>
</reference>
<organism evidence="2 3">
    <name type="scientific">Parelaphostrongylus tenuis</name>
    <name type="common">Meningeal worm</name>
    <dbReference type="NCBI Taxonomy" id="148309"/>
    <lineage>
        <taxon>Eukaryota</taxon>
        <taxon>Metazoa</taxon>
        <taxon>Ecdysozoa</taxon>
        <taxon>Nematoda</taxon>
        <taxon>Chromadorea</taxon>
        <taxon>Rhabditida</taxon>
        <taxon>Rhabditina</taxon>
        <taxon>Rhabditomorpha</taxon>
        <taxon>Strongyloidea</taxon>
        <taxon>Metastrongylidae</taxon>
        <taxon>Parelaphostrongylus</taxon>
    </lineage>
</organism>
<proteinExistence type="predicted"/>
<keyword evidence="3" id="KW-1185">Reference proteome</keyword>
<evidence type="ECO:0000313" key="2">
    <source>
        <dbReference type="EMBL" id="KAJ1362297.1"/>
    </source>
</evidence>
<dbReference type="AlphaFoldDB" id="A0AAD5MPS3"/>